<evidence type="ECO:0000313" key="4">
    <source>
        <dbReference type="Proteomes" id="UP000069272"/>
    </source>
</evidence>
<evidence type="ECO:0000256" key="1">
    <source>
        <dbReference type="SAM" id="MobiDB-lite"/>
    </source>
</evidence>
<feature type="signal peptide" evidence="2">
    <location>
        <begin position="1"/>
        <end position="22"/>
    </location>
</feature>
<dbReference type="STRING" id="7167.A0A182FUN2"/>
<dbReference type="AlphaFoldDB" id="A0A182FUN2"/>
<evidence type="ECO:0000313" key="3">
    <source>
        <dbReference type="EnsemblMetazoa" id="AALB010267-PA"/>
    </source>
</evidence>
<organism evidence="3 4">
    <name type="scientific">Anopheles albimanus</name>
    <name type="common">New world malaria mosquito</name>
    <dbReference type="NCBI Taxonomy" id="7167"/>
    <lineage>
        <taxon>Eukaryota</taxon>
        <taxon>Metazoa</taxon>
        <taxon>Ecdysozoa</taxon>
        <taxon>Arthropoda</taxon>
        <taxon>Hexapoda</taxon>
        <taxon>Insecta</taxon>
        <taxon>Pterygota</taxon>
        <taxon>Neoptera</taxon>
        <taxon>Endopterygota</taxon>
        <taxon>Diptera</taxon>
        <taxon>Nematocera</taxon>
        <taxon>Culicoidea</taxon>
        <taxon>Culicidae</taxon>
        <taxon>Anophelinae</taxon>
        <taxon>Anopheles</taxon>
    </lineage>
</organism>
<feature type="compositionally biased region" description="Low complexity" evidence="1">
    <location>
        <begin position="240"/>
        <end position="255"/>
    </location>
</feature>
<dbReference type="EnsemblMetazoa" id="AALB010267-RA">
    <property type="protein sequence ID" value="AALB010267-PA"/>
    <property type="gene ID" value="AALB010267"/>
</dbReference>
<feature type="compositionally biased region" description="Polar residues" evidence="1">
    <location>
        <begin position="320"/>
        <end position="332"/>
    </location>
</feature>
<feature type="region of interest" description="Disordered" evidence="1">
    <location>
        <begin position="164"/>
        <end position="183"/>
    </location>
</feature>
<feature type="region of interest" description="Disordered" evidence="1">
    <location>
        <begin position="359"/>
        <end position="379"/>
    </location>
</feature>
<protein>
    <submittedName>
        <fullName evidence="3">Uncharacterized protein</fullName>
    </submittedName>
</protein>
<keyword evidence="2" id="KW-0732">Signal</keyword>
<sequence>MIRALVPVLAYVSLLLVSSSYSLHMARDAYIKPPPPPPPPSSADAQLLDDLDSMSELLAAEENSVDLMRPLSSGVSIGGGASGGSSNVRTMLGSVHQKLAHSGGGGGGGAASNSILSSNSAVSSSSSSSSSRGSISSSSNSAVSSNSGNSNGLLPVASLTMGGSHQLRPVSSHVTSNELPELSPPPAHLPVAVLRHGPIGPLVVGPQPPRALQELFGVQTNFDIRAAQQHRPHGHQQQYADGGTAASSSSSSGSSMDDRDDDDGGDGGEEDTDTDRELQRTATGNSKRASPTNSRNKMMADSGGGGQEGGSSMPSIPHSVANQMMLRSTRGQRQYDVPQIESYRVSNLGGQLAPELDHVTETLGSRHGFPGPASNDRSA</sequence>
<name>A0A182FUN2_ANOAL</name>
<feature type="region of interest" description="Disordered" evidence="1">
    <location>
        <begin position="117"/>
        <end position="149"/>
    </location>
</feature>
<dbReference type="Proteomes" id="UP000069272">
    <property type="component" value="Chromosome 3R"/>
</dbReference>
<accession>A0A182FUN2</accession>
<reference evidence="3" key="2">
    <citation type="submission" date="2022-08" db="UniProtKB">
        <authorList>
            <consortium name="EnsemblMetazoa"/>
        </authorList>
    </citation>
    <scope>IDENTIFICATION</scope>
    <source>
        <strain evidence="3">STECLA/ALBI9_A</strain>
    </source>
</reference>
<dbReference type="VEuPathDB" id="VectorBase:AALB010267"/>
<proteinExistence type="predicted"/>
<feature type="region of interest" description="Disordered" evidence="1">
    <location>
        <begin position="228"/>
        <end position="338"/>
    </location>
</feature>
<feature type="compositionally biased region" description="Polar residues" evidence="1">
    <location>
        <begin position="280"/>
        <end position="296"/>
    </location>
</feature>
<dbReference type="VEuPathDB" id="VectorBase:AALB20_038763"/>
<feature type="chain" id="PRO_5043747116" evidence="2">
    <location>
        <begin position="23"/>
        <end position="379"/>
    </location>
</feature>
<feature type="compositionally biased region" description="Acidic residues" evidence="1">
    <location>
        <begin position="258"/>
        <end position="274"/>
    </location>
</feature>
<keyword evidence="4" id="KW-1185">Reference proteome</keyword>
<reference evidence="3 4" key="1">
    <citation type="journal article" date="2017" name="G3 (Bethesda)">
        <title>The Physical Genome Mapping of Anopheles albimanus Corrected Scaffold Misassemblies and Identified Interarm Rearrangements in Genus Anopheles.</title>
        <authorList>
            <person name="Artemov G.N."/>
            <person name="Peery A.N."/>
            <person name="Jiang X."/>
            <person name="Tu Z."/>
            <person name="Stegniy V.N."/>
            <person name="Sharakhova M.V."/>
            <person name="Sharakhov I.V."/>
        </authorList>
    </citation>
    <scope>NUCLEOTIDE SEQUENCE [LARGE SCALE GENOMIC DNA]</scope>
    <source>
        <strain evidence="3 4">ALBI9_A</strain>
    </source>
</reference>
<evidence type="ECO:0000256" key="2">
    <source>
        <dbReference type="SAM" id="SignalP"/>
    </source>
</evidence>